<gene>
    <name evidence="2" type="ORF">B0H63DRAFT_530361</name>
</gene>
<dbReference type="AlphaFoldDB" id="A0AAE0P3N3"/>
<accession>A0AAE0P3N3</accession>
<evidence type="ECO:0000313" key="3">
    <source>
        <dbReference type="Proteomes" id="UP001285441"/>
    </source>
</evidence>
<reference evidence="2" key="1">
    <citation type="journal article" date="2023" name="Mol. Phylogenet. Evol.">
        <title>Genome-scale phylogeny and comparative genomics of the fungal order Sordariales.</title>
        <authorList>
            <person name="Hensen N."/>
            <person name="Bonometti L."/>
            <person name="Westerberg I."/>
            <person name="Brannstrom I.O."/>
            <person name="Guillou S."/>
            <person name="Cros-Aarteil S."/>
            <person name="Calhoun S."/>
            <person name="Haridas S."/>
            <person name="Kuo A."/>
            <person name="Mondo S."/>
            <person name="Pangilinan J."/>
            <person name="Riley R."/>
            <person name="LaButti K."/>
            <person name="Andreopoulos B."/>
            <person name="Lipzen A."/>
            <person name="Chen C."/>
            <person name="Yan M."/>
            <person name="Daum C."/>
            <person name="Ng V."/>
            <person name="Clum A."/>
            <person name="Steindorff A."/>
            <person name="Ohm R.A."/>
            <person name="Martin F."/>
            <person name="Silar P."/>
            <person name="Natvig D.O."/>
            <person name="Lalanne C."/>
            <person name="Gautier V."/>
            <person name="Ament-Velasquez S.L."/>
            <person name="Kruys A."/>
            <person name="Hutchinson M.I."/>
            <person name="Powell A.J."/>
            <person name="Barry K."/>
            <person name="Miller A.N."/>
            <person name="Grigoriev I.V."/>
            <person name="Debuchy R."/>
            <person name="Gladieux P."/>
            <person name="Hiltunen Thoren M."/>
            <person name="Johannesson H."/>
        </authorList>
    </citation>
    <scope>NUCLEOTIDE SEQUENCE</scope>
    <source>
        <strain evidence="2">CBS 232.78</strain>
    </source>
</reference>
<name>A0AAE0P3N3_9PEZI</name>
<dbReference type="Proteomes" id="UP001285441">
    <property type="component" value="Unassembled WGS sequence"/>
</dbReference>
<reference evidence="2" key="2">
    <citation type="submission" date="2023-06" db="EMBL/GenBank/DDBJ databases">
        <authorList>
            <consortium name="Lawrence Berkeley National Laboratory"/>
            <person name="Haridas S."/>
            <person name="Hensen N."/>
            <person name="Bonometti L."/>
            <person name="Westerberg I."/>
            <person name="Brannstrom I.O."/>
            <person name="Guillou S."/>
            <person name="Cros-Aarteil S."/>
            <person name="Calhoun S."/>
            <person name="Kuo A."/>
            <person name="Mondo S."/>
            <person name="Pangilinan J."/>
            <person name="Riley R."/>
            <person name="LaButti K."/>
            <person name="Andreopoulos B."/>
            <person name="Lipzen A."/>
            <person name="Chen C."/>
            <person name="Yanf M."/>
            <person name="Daum C."/>
            <person name="Ng V."/>
            <person name="Clum A."/>
            <person name="Steindorff A."/>
            <person name="Ohm R."/>
            <person name="Martin F."/>
            <person name="Silar P."/>
            <person name="Natvig D."/>
            <person name="Lalanne C."/>
            <person name="Gautier V."/>
            <person name="Ament-velasquez S.L."/>
            <person name="Kruys A."/>
            <person name="Hutchinson M.I."/>
            <person name="Powell A.J."/>
            <person name="Barry K."/>
            <person name="Miller A.N."/>
            <person name="Grigoriev I.V."/>
            <person name="Debuchy R."/>
            <person name="Gladieux P."/>
            <person name="Thoren M.H."/>
            <person name="Johannesson H."/>
        </authorList>
    </citation>
    <scope>NUCLEOTIDE SEQUENCE</scope>
    <source>
        <strain evidence="2">CBS 232.78</strain>
    </source>
</reference>
<keyword evidence="3" id="KW-1185">Reference proteome</keyword>
<dbReference type="EMBL" id="JAULSW010000001">
    <property type="protein sequence ID" value="KAK3392853.1"/>
    <property type="molecule type" value="Genomic_DNA"/>
</dbReference>
<feature type="region of interest" description="Disordered" evidence="1">
    <location>
        <begin position="211"/>
        <end position="234"/>
    </location>
</feature>
<comment type="caution">
    <text evidence="2">The sequence shown here is derived from an EMBL/GenBank/DDBJ whole genome shotgun (WGS) entry which is preliminary data.</text>
</comment>
<evidence type="ECO:0000313" key="2">
    <source>
        <dbReference type="EMBL" id="KAK3392853.1"/>
    </source>
</evidence>
<proteinExistence type="predicted"/>
<evidence type="ECO:0000256" key="1">
    <source>
        <dbReference type="SAM" id="MobiDB-lite"/>
    </source>
</evidence>
<organism evidence="2 3">
    <name type="scientific">Podospora didyma</name>
    <dbReference type="NCBI Taxonomy" id="330526"/>
    <lineage>
        <taxon>Eukaryota</taxon>
        <taxon>Fungi</taxon>
        <taxon>Dikarya</taxon>
        <taxon>Ascomycota</taxon>
        <taxon>Pezizomycotina</taxon>
        <taxon>Sordariomycetes</taxon>
        <taxon>Sordariomycetidae</taxon>
        <taxon>Sordariales</taxon>
        <taxon>Podosporaceae</taxon>
        <taxon>Podospora</taxon>
    </lineage>
</organism>
<protein>
    <submittedName>
        <fullName evidence="2">Uncharacterized protein</fullName>
    </submittedName>
</protein>
<feature type="compositionally biased region" description="Acidic residues" evidence="1">
    <location>
        <begin position="212"/>
        <end position="232"/>
    </location>
</feature>
<sequence length="270" mass="30580">MVHVSSAQSATGIHISPRGFAINSNAGQPRCLFHGTFFGQVWPPGYARSEAQKKHAIRVASDLWAIRTSINPTLTTKFVPNEATLAPMLTAFARAAAQMHSLRLVVLEIVQFPGFNHWYREPYVVEYAARGIRFRDHIVEPEWHSRGWEKWNDEQLLCKPRVILCFPDWRPSNPLLEVFRAISGNNFSADAVVAALLGRKWCFYGGEGFDNPNEDDADNENEENDGDNDDDYSNFMAMPTSMTTMIAARKPRVFGPSWMCMTRCDDKDDC</sequence>